<reference evidence="4" key="1">
    <citation type="submission" date="2016-06" db="UniProtKB">
        <authorList>
            <consortium name="WormBaseParasite"/>
        </authorList>
    </citation>
    <scope>IDENTIFICATION</scope>
</reference>
<accession>A0A183K8W8</accession>
<name>A0A183K8W8_9TREM</name>
<dbReference type="AlphaFoldDB" id="A0A183K8W8"/>
<evidence type="ECO:0000313" key="2">
    <source>
        <dbReference type="EMBL" id="VDP44677.1"/>
    </source>
</evidence>
<keyword evidence="3" id="KW-1185">Reference proteome</keyword>
<dbReference type="Proteomes" id="UP000279833">
    <property type="component" value="Unassembled WGS sequence"/>
</dbReference>
<dbReference type="EMBL" id="UZAK01034423">
    <property type="protein sequence ID" value="VDP44677.1"/>
    <property type="molecule type" value="Genomic_DNA"/>
</dbReference>
<sequence>MSQNRSIEKLGIPVPRPSSQLQEFQEFNKPESIQKRARDLLSGTDPYVSHKDEKIRRIMPFDRERPLIRSVPQSSKSSFLPEEKLPNSELVEGDENPKPTSLLRSHPYRAHPGTCSVSETLDGESSRCLLDWFINILSLHCECSYFLPFQSSCGLMSVKSV</sequence>
<evidence type="ECO:0000256" key="1">
    <source>
        <dbReference type="SAM" id="MobiDB-lite"/>
    </source>
</evidence>
<proteinExistence type="predicted"/>
<gene>
    <name evidence="2" type="ORF">SCUD_LOCUS11449</name>
</gene>
<evidence type="ECO:0000313" key="3">
    <source>
        <dbReference type="Proteomes" id="UP000279833"/>
    </source>
</evidence>
<feature type="region of interest" description="Disordered" evidence="1">
    <location>
        <begin position="66"/>
        <end position="106"/>
    </location>
</feature>
<feature type="region of interest" description="Disordered" evidence="1">
    <location>
        <begin position="26"/>
        <end position="47"/>
    </location>
</feature>
<evidence type="ECO:0000313" key="4">
    <source>
        <dbReference type="WBParaSite" id="SCUD_0001144901-mRNA-1"/>
    </source>
</evidence>
<feature type="compositionally biased region" description="Basic and acidic residues" evidence="1">
    <location>
        <begin position="26"/>
        <end position="39"/>
    </location>
</feature>
<organism evidence="4">
    <name type="scientific">Schistosoma curassoni</name>
    <dbReference type="NCBI Taxonomy" id="6186"/>
    <lineage>
        <taxon>Eukaryota</taxon>
        <taxon>Metazoa</taxon>
        <taxon>Spiralia</taxon>
        <taxon>Lophotrochozoa</taxon>
        <taxon>Platyhelminthes</taxon>
        <taxon>Trematoda</taxon>
        <taxon>Digenea</taxon>
        <taxon>Strigeidida</taxon>
        <taxon>Schistosomatoidea</taxon>
        <taxon>Schistosomatidae</taxon>
        <taxon>Schistosoma</taxon>
    </lineage>
</organism>
<dbReference type="STRING" id="6186.A0A183K8W8"/>
<protein>
    <submittedName>
        <fullName evidence="2 4">Uncharacterized protein</fullName>
    </submittedName>
</protein>
<dbReference type="WBParaSite" id="SCUD_0001144901-mRNA-1">
    <property type="protein sequence ID" value="SCUD_0001144901-mRNA-1"/>
    <property type="gene ID" value="SCUD_0001144901"/>
</dbReference>
<reference evidence="2 3" key="2">
    <citation type="submission" date="2018-11" db="EMBL/GenBank/DDBJ databases">
        <authorList>
            <consortium name="Pathogen Informatics"/>
        </authorList>
    </citation>
    <scope>NUCLEOTIDE SEQUENCE [LARGE SCALE GENOMIC DNA]</scope>
    <source>
        <strain evidence="2">Dakar</strain>
        <strain evidence="3">Dakar, Senegal</strain>
    </source>
</reference>